<evidence type="ECO:0000313" key="2">
    <source>
        <dbReference type="EMBL" id="GFU30382.1"/>
    </source>
</evidence>
<organism evidence="2 3">
    <name type="scientific">Nephila pilipes</name>
    <name type="common">Giant wood spider</name>
    <name type="synonym">Nephila maculata</name>
    <dbReference type="NCBI Taxonomy" id="299642"/>
    <lineage>
        <taxon>Eukaryota</taxon>
        <taxon>Metazoa</taxon>
        <taxon>Ecdysozoa</taxon>
        <taxon>Arthropoda</taxon>
        <taxon>Chelicerata</taxon>
        <taxon>Arachnida</taxon>
        <taxon>Araneae</taxon>
        <taxon>Araneomorphae</taxon>
        <taxon>Entelegynae</taxon>
        <taxon>Araneoidea</taxon>
        <taxon>Nephilidae</taxon>
        <taxon>Nephila</taxon>
    </lineage>
</organism>
<name>A0A8X6UM27_NEPPI</name>
<dbReference type="AlphaFoldDB" id="A0A8X6UM27"/>
<gene>
    <name evidence="2" type="ORF">NPIL_551511</name>
</gene>
<dbReference type="EMBL" id="BMAW01129442">
    <property type="protein sequence ID" value="GFU30382.1"/>
    <property type="molecule type" value="Genomic_DNA"/>
</dbReference>
<dbReference type="Proteomes" id="UP000887013">
    <property type="component" value="Unassembled WGS sequence"/>
</dbReference>
<keyword evidence="3" id="KW-1185">Reference proteome</keyword>
<feature type="region of interest" description="Disordered" evidence="1">
    <location>
        <begin position="1"/>
        <end position="24"/>
    </location>
</feature>
<evidence type="ECO:0000256" key="1">
    <source>
        <dbReference type="SAM" id="MobiDB-lite"/>
    </source>
</evidence>
<evidence type="ECO:0000313" key="3">
    <source>
        <dbReference type="Proteomes" id="UP000887013"/>
    </source>
</evidence>
<comment type="caution">
    <text evidence="2">The sequence shown here is derived from an EMBL/GenBank/DDBJ whole genome shotgun (WGS) entry which is preliminary data.</text>
</comment>
<proteinExistence type="predicted"/>
<sequence length="126" mass="14869">MNDRVYANKLNHNTIKQKNETEEKHPDAIFFHNTKCHFDVKKPPKSQRTSRKQMQFGCGCQKKKTLTLRKNHEAKRHSRNSNILQCHFLYCDIFFPRSPTMPVVSSFLFTVTWIVILSSNGKRPVY</sequence>
<reference evidence="2" key="1">
    <citation type="submission" date="2020-08" db="EMBL/GenBank/DDBJ databases">
        <title>Multicomponent nature underlies the extraordinary mechanical properties of spider dragline silk.</title>
        <authorList>
            <person name="Kono N."/>
            <person name="Nakamura H."/>
            <person name="Mori M."/>
            <person name="Yoshida Y."/>
            <person name="Ohtoshi R."/>
            <person name="Malay A.D."/>
            <person name="Moran D.A.P."/>
            <person name="Tomita M."/>
            <person name="Numata K."/>
            <person name="Arakawa K."/>
        </authorList>
    </citation>
    <scope>NUCLEOTIDE SEQUENCE</scope>
</reference>
<protein>
    <submittedName>
        <fullName evidence="2">Uncharacterized protein</fullName>
    </submittedName>
</protein>
<accession>A0A8X6UM27</accession>